<keyword evidence="2 5" id="KW-0812">Transmembrane</keyword>
<feature type="transmembrane region" description="Helical" evidence="5">
    <location>
        <begin position="437"/>
        <end position="458"/>
    </location>
</feature>
<organism evidence="7 8">
    <name type="scientific">Oleoguttula mirabilis</name>
    <dbReference type="NCBI Taxonomy" id="1507867"/>
    <lineage>
        <taxon>Eukaryota</taxon>
        <taxon>Fungi</taxon>
        <taxon>Dikarya</taxon>
        <taxon>Ascomycota</taxon>
        <taxon>Pezizomycotina</taxon>
        <taxon>Dothideomycetes</taxon>
        <taxon>Dothideomycetidae</taxon>
        <taxon>Mycosphaerellales</taxon>
        <taxon>Teratosphaeriaceae</taxon>
        <taxon>Oleoguttula</taxon>
    </lineage>
</organism>
<dbReference type="InterPro" id="IPR011701">
    <property type="entry name" value="MFS"/>
</dbReference>
<evidence type="ECO:0000256" key="2">
    <source>
        <dbReference type="ARBA" id="ARBA00022692"/>
    </source>
</evidence>
<evidence type="ECO:0000256" key="5">
    <source>
        <dbReference type="SAM" id="Phobius"/>
    </source>
</evidence>
<dbReference type="AlphaFoldDB" id="A0AAV9JTJ9"/>
<evidence type="ECO:0000259" key="6">
    <source>
        <dbReference type="PROSITE" id="PS50850"/>
    </source>
</evidence>
<dbReference type="GO" id="GO:0005886">
    <property type="term" value="C:plasma membrane"/>
    <property type="evidence" value="ECO:0007669"/>
    <property type="project" value="TreeGrafter"/>
</dbReference>
<dbReference type="Pfam" id="PF07690">
    <property type="entry name" value="MFS_1"/>
    <property type="match status" value="1"/>
</dbReference>
<feature type="transmembrane region" description="Helical" evidence="5">
    <location>
        <begin position="331"/>
        <end position="351"/>
    </location>
</feature>
<feature type="transmembrane region" description="Helical" evidence="5">
    <location>
        <begin position="190"/>
        <end position="209"/>
    </location>
</feature>
<keyword evidence="3 5" id="KW-1133">Transmembrane helix</keyword>
<evidence type="ECO:0000256" key="4">
    <source>
        <dbReference type="ARBA" id="ARBA00023136"/>
    </source>
</evidence>
<feature type="transmembrane region" description="Helical" evidence="5">
    <location>
        <begin position="298"/>
        <end position="325"/>
    </location>
</feature>
<protein>
    <recommendedName>
        <fullName evidence="6">Major facilitator superfamily (MFS) profile domain-containing protein</fullName>
    </recommendedName>
</protein>
<gene>
    <name evidence="7" type="ORF">LTR36_008643</name>
</gene>
<sequence>MANKQPRPVCVPRIVDQTNHLTGSTLLAAAIALNVANAVAFIDIMGVAALLPAIAGDFGAQRTITWAVTAMLEGAVVGQCVLGYLSDIFTRRTMLLWALSLLATSALGCALCNFNNSTIAFYVCRAITGFATGSITNLVNIAQSDYLPAERRGVYQGYQGFSVAGGSIFGMLVGPVLAATKNSKPGWPALYYIESGLASVAAILVFFFLPAKAEPRNDRRNWEAMKAVDWSGIFFGTGAIVPAVAVLCEGAKFGWASGVSISLYCTSAVCLVTFGVLGCRERSVRPIVPFSLFRNRTLAAVYAQNWLFGLGYDSFICFMPMYWVIVRGKTPIMAAVLMVPFVLTHGIQLILSGKAVTWLMGRGHRSFIFFLLFGSTLCTVAMAVLGGVSTALSTWAVCLLGVVFGLGTGSVFQTSVTAIRNQVTAEESAVAIGTRNVLGFLGGSVGTAICSLLVQWQLRANLPTRLDHFANSVFARPSFDGLSKADEDMALDAYSAAIRAVFLCASAAIGICIVLCAFVKDTHCPRQAANETLATPGSTTPLWRPSDPKSKIQQISGSVTPFSGNVTPFSRRSEDGKGDMEMEVSAIPSNMERIQGNVGVVTGGEMA</sequence>
<feature type="transmembrane region" description="Helical" evidence="5">
    <location>
        <begin position="394"/>
        <end position="416"/>
    </location>
</feature>
<evidence type="ECO:0000256" key="3">
    <source>
        <dbReference type="ARBA" id="ARBA00022989"/>
    </source>
</evidence>
<comment type="caution">
    <text evidence="7">The sequence shown here is derived from an EMBL/GenBank/DDBJ whole genome shotgun (WGS) entry which is preliminary data.</text>
</comment>
<comment type="subcellular location">
    <subcellularLocation>
        <location evidence="1">Membrane</location>
        <topology evidence="1">Multi-pass membrane protein</topology>
    </subcellularLocation>
</comment>
<feature type="transmembrane region" description="Helical" evidence="5">
    <location>
        <begin position="94"/>
        <end position="113"/>
    </location>
</feature>
<dbReference type="PANTHER" id="PTHR23501:SF78">
    <property type="entry name" value="MAJOR FACILITATOR SUPERFAMILY (MFS) PROFILE DOMAIN-CONTAINING PROTEIN-RELATED"/>
    <property type="match status" value="1"/>
</dbReference>
<feature type="transmembrane region" description="Helical" evidence="5">
    <location>
        <begin position="26"/>
        <end position="51"/>
    </location>
</feature>
<dbReference type="PANTHER" id="PTHR23501">
    <property type="entry name" value="MAJOR FACILITATOR SUPERFAMILY"/>
    <property type="match status" value="1"/>
</dbReference>
<dbReference type="InterPro" id="IPR036259">
    <property type="entry name" value="MFS_trans_sf"/>
</dbReference>
<dbReference type="InterPro" id="IPR020846">
    <property type="entry name" value="MFS_dom"/>
</dbReference>
<dbReference type="Proteomes" id="UP001324427">
    <property type="component" value="Unassembled WGS sequence"/>
</dbReference>
<dbReference type="GO" id="GO:0022857">
    <property type="term" value="F:transmembrane transporter activity"/>
    <property type="evidence" value="ECO:0007669"/>
    <property type="project" value="InterPro"/>
</dbReference>
<dbReference type="SUPFAM" id="SSF103473">
    <property type="entry name" value="MFS general substrate transporter"/>
    <property type="match status" value="1"/>
</dbReference>
<evidence type="ECO:0000313" key="7">
    <source>
        <dbReference type="EMBL" id="KAK4548870.1"/>
    </source>
</evidence>
<feature type="domain" description="Major facilitator superfamily (MFS) profile" evidence="6">
    <location>
        <begin position="29"/>
        <end position="523"/>
    </location>
</feature>
<evidence type="ECO:0000313" key="8">
    <source>
        <dbReference type="Proteomes" id="UP001324427"/>
    </source>
</evidence>
<accession>A0AAV9JTJ9</accession>
<evidence type="ECO:0000256" key="1">
    <source>
        <dbReference type="ARBA" id="ARBA00004141"/>
    </source>
</evidence>
<dbReference type="EMBL" id="JAVFHQ010000006">
    <property type="protein sequence ID" value="KAK4548870.1"/>
    <property type="molecule type" value="Genomic_DNA"/>
</dbReference>
<keyword evidence="4 5" id="KW-0472">Membrane</keyword>
<feature type="transmembrane region" description="Helical" evidence="5">
    <location>
        <begin position="63"/>
        <end position="85"/>
    </location>
</feature>
<dbReference type="PROSITE" id="PS50850">
    <property type="entry name" value="MFS"/>
    <property type="match status" value="1"/>
</dbReference>
<feature type="transmembrane region" description="Helical" evidence="5">
    <location>
        <begin position="253"/>
        <end position="277"/>
    </location>
</feature>
<feature type="transmembrane region" description="Helical" evidence="5">
    <location>
        <begin position="496"/>
        <end position="519"/>
    </location>
</feature>
<feature type="transmembrane region" description="Helical" evidence="5">
    <location>
        <begin position="367"/>
        <end position="388"/>
    </location>
</feature>
<dbReference type="Gene3D" id="1.20.1250.20">
    <property type="entry name" value="MFS general substrate transporter like domains"/>
    <property type="match status" value="2"/>
</dbReference>
<proteinExistence type="predicted"/>
<keyword evidence="8" id="KW-1185">Reference proteome</keyword>
<feature type="transmembrane region" description="Helical" evidence="5">
    <location>
        <begin position="160"/>
        <end position="178"/>
    </location>
</feature>
<reference evidence="7 8" key="1">
    <citation type="submission" date="2021-11" db="EMBL/GenBank/DDBJ databases">
        <title>Black yeast isolated from Biological Soil Crust.</title>
        <authorList>
            <person name="Kurbessoian T."/>
        </authorList>
    </citation>
    <scope>NUCLEOTIDE SEQUENCE [LARGE SCALE GENOMIC DNA]</scope>
    <source>
        <strain evidence="7 8">CCFEE 5522</strain>
    </source>
</reference>
<name>A0AAV9JTJ9_9PEZI</name>
<feature type="transmembrane region" description="Helical" evidence="5">
    <location>
        <begin position="119"/>
        <end position="139"/>
    </location>
</feature>
<feature type="transmembrane region" description="Helical" evidence="5">
    <location>
        <begin position="230"/>
        <end position="247"/>
    </location>
</feature>